<dbReference type="PROSITE" id="PS00061">
    <property type="entry name" value="ADH_SHORT"/>
    <property type="match status" value="1"/>
</dbReference>
<comment type="cofactor">
    <cofactor evidence="2 7">
        <name>NAD(+)</name>
        <dbReference type="ChEBI" id="CHEBI:57540"/>
    </cofactor>
</comment>
<sequence length="323" mass="35632">MSETILITGGAGFIGSNLVHRWHRNHSGDRILVLDKLTYAADPKQIEGLEGVELVVGDIQNLELARHLIEAHGVTKVFHLAAESHVDRSITGPAAFIQTNVVGTFSMLEAARQAWAGQKDCRFLHISTDEVYGSLGEAGKFHEEMAYAPNSPYSASKAGSDHLVRAYHHTYGLNTVTTNCSNNYGPRQHPEKLIPLAITRMAKGEPIPIYGDGMNIRDWLYVEDHCAALETVMLKGASGETYCVGGDNEQTNLALVDLLCDLVDQHLGRPEGTSRKLKTFVQDRAGHDRRYAIDAGRIRRELGWTSEASFADGLRWTVSYYLG</sequence>
<dbReference type="Proteomes" id="UP001165069">
    <property type="component" value="Unassembled WGS sequence"/>
</dbReference>
<dbReference type="NCBIfam" id="TIGR01181">
    <property type="entry name" value="dTDP_gluc_dehyt"/>
    <property type="match status" value="1"/>
</dbReference>
<dbReference type="CDD" id="cd05246">
    <property type="entry name" value="dTDP_GD_SDR_e"/>
    <property type="match status" value="1"/>
</dbReference>
<keyword evidence="5" id="KW-0520">NAD</keyword>
<evidence type="ECO:0000313" key="9">
    <source>
        <dbReference type="EMBL" id="GLH74280.1"/>
    </source>
</evidence>
<comment type="catalytic activity">
    <reaction evidence="1 7">
        <text>dTDP-alpha-D-glucose = dTDP-4-dehydro-6-deoxy-alpha-D-glucose + H2O</text>
        <dbReference type="Rhea" id="RHEA:17221"/>
        <dbReference type="ChEBI" id="CHEBI:15377"/>
        <dbReference type="ChEBI" id="CHEBI:57477"/>
        <dbReference type="ChEBI" id="CHEBI:57649"/>
        <dbReference type="EC" id="4.2.1.46"/>
    </reaction>
</comment>
<comment type="similarity">
    <text evidence="3 7">Belongs to the NAD(P)-dependent epimerase/dehydratase family. dTDP-glucose dehydratase subfamily.</text>
</comment>
<proteinExistence type="inferred from homology"/>
<dbReference type="Gene3D" id="3.40.50.720">
    <property type="entry name" value="NAD(P)-binding Rossmann-like Domain"/>
    <property type="match status" value="1"/>
</dbReference>
<evidence type="ECO:0000256" key="1">
    <source>
        <dbReference type="ARBA" id="ARBA00001539"/>
    </source>
</evidence>
<keyword evidence="10" id="KW-1185">Reference proteome</keyword>
<protein>
    <recommendedName>
        <fullName evidence="4 7">dTDP-glucose 4,6-dehydratase</fullName>
        <ecNumber evidence="4 7">4.2.1.46</ecNumber>
    </recommendedName>
</protein>
<feature type="domain" description="NAD(P)-binding" evidence="8">
    <location>
        <begin position="6"/>
        <end position="315"/>
    </location>
</feature>
<keyword evidence="6 7" id="KW-0456">Lyase</keyword>
<dbReference type="EMBL" id="BSDE01000006">
    <property type="protein sequence ID" value="GLH74280.1"/>
    <property type="molecule type" value="Genomic_DNA"/>
</dbReference>
<reference evidence="9 10" key="1">
    <citation type="journal article" date="2023" name="Antonie Van Leeuwenhoek">
        <title>Mesoterricola silvestris gen. nov., sp. nov., Mesoterricola sediminis sp. nov., Geothrix oryzae sp. nov., Geothrix edaphica sp. nov., Geothrix rubra sp. nov., and Geothrix limicola sp. nov., six novel members of Acidobacteriota isolated from soils.</title>
        <authorList>
            <person name="Itoh H."/>
            <person name="Sugisawa Y."/>
            <person name="Mise K."/>
            <person name="Xu Z."/>
            <person name="Kuniyasu M."/>
            <person name="Ushijima N."/>
            <person name="Kawano K."/>
            <person name="Kobayashi E."/>
            <person name="Shiratori Y."/>
            <person name="Masuda Y."/>
            <person name="Senoo K."/>
        </authorList>
    </citation>
    <scope>NUCLEOTIDE SEQUENCE [LARGE SCALE GENOMIC DNA]</scope>
    <source>
        <strain evidence="9 10">Red804</strain>
    </source>
</reference>
<dbReference type="EC" id="4.2.1.46" evidence="4 7"/>
<evidence type="ECO:0000256" key="6">
    <source>
        <dbReference type="ARBA" id="ARBA00023239"/>
    </source>
</evidence>
<dbReference type="RefSeq" id="WP_285576374.1">
    <property type="nucleotide sequence ID" value="NZ_BSDE01000006.1"/>
</dbReference>
<dbReference type="InterPro" id="IPR016040">
    <property type="entry name" value="NAD(P)-bd_dom"/>
</dbReference>
<gene>
    <name evidence="9" type="primary">rfbB</name>
    <name evidence="9" type="ORF">GETHLI_27820</name>
</gene>
<evidence type="ECO:0000256" key="2">
    <source>
        <dbReference type="ARBA" id="ARBA00001911"/>
    </source>
</evidence>
<dbReference type="Pfam" id="PF16363">
    <property type="entry name" value="GDP_Man_Dehyd"/>
    <property type="match status" value="1"/>
</dbReference>
<evidence type="ECO:0000256" key="3">
    <source>
        <dbReference type="ARBA" id="ARBA00008178"/>
    </source>
</evidence>
<dbReference type="InterPro" id="IPR036291">
    <property type="entry name" value="NAD(P)-bd_dom_sf"/>
</dbReference>
<evidence type="ECO:0000256" key="7">
    <source>
        <dbReference type="RuleBase" id="RU004473"/>
    </source>
</evidence>
<evidence type="ECO:0000313" key="10">
    <source>
        <dbReference type="Proteomes" id="UP001165069"/>
    </source>
</evidence>
<dbReference type="Gene3D" id="3.90.25.10">
    <property type="entry name" value="UDP-galactose 4-epimerase, domain 1"/>
    <property type="match status" value="1"/>
</dbReference>
<dbReference type="InterPro" id="IPR005888">
    <property type="entry name" value="dTDP_Gluc_deHydtase"/>
</dbReference>
<comment type="caution">
    <text evidence="9">The sequence shown here is derived from an EMBL/GenBank/DDBJ whole genome shotgun (WGS) entry which is preliminary data.</text>
</comment>
<name>A0ABQ5QIT8_9BACT</name>
<dbReference type="InterPro" id="IPR020904">
    <property type="entry name" value="Sc_DH/Rdtase_CS"/>
</dbReference>
<organism evidence="9 10">
    <name type="scientific">Geothrix limicola</name>
    <dbReference type="NCBI Taxonomy" id="2927978"/>
    <lineage>
        <taxon>Bacteria</taxon>
        <taxon>Pseudomonadati</taxon>
        <taxon>Acidobacteriota</taxon>
        <taxon>Holophagae</taxon>
        <taxon>Holophagales</taxon>
        <taxon>Holophagaceae</taxon>
        <taxon>Geothrix</taxon>
    </lineage>
</organism>
<dbReference type="PANTHER" id="PTHR43000">
    <property type="entry name" value="DTDP-D-GLUCOSE 4,6-DEHYDRATASE-RELATED"/>
    <property type="match status" value="1"/>
</dbReference>
<evidence type="ECO:0000256" key="5">
    <source>
        <dbReference type="ARBA" id="ARBA00023027"/>
    </source>
</evidence>
<dbReference type="SUPFAM" id="SSF51735">
    <property type="entry name" value="NAD(P)-binding Rossmann-fold domains"/>
    <property type="match status" value="1"/>
</dbReference>
<evidence type="ECO:0000256" key="4">
    <source>
        <dbReference type="ARBA" id="ARBA00011990"/>
    </source>
</evidence>
<evidence type="ECO:0000259" key="8">
    <source>
        <dbReference type="Pfam" id="PF16363"/>
    </source>
</evidence>
<accession>A0ABQ5QIT8</accession>